<dbReference type="GO" id="GO:0005737">
    <property type="term" value="C:cytoplasm"/>
    <property type="evidence" value="ECO:0007669"/>
    <property type="project" value="TreeGrafter"/>
</dbReference>
<dbReference type="FunFam" id="3.40.50.300:FF:000522">
    <property type="entry name" value="Gluconokinase"/>
    <property type="match status" value="1"/>
</dbReference>
<proteinExistence type="inferred from homology"/>
<feature type="region of interest" description="Disordered" evidence="11">
    <location>
        <begin position="1"/>
        <end position="31"/>
    </location>
</feature>
<keyword evidence="8" id="KW-0311">Gluconate utilization</keyword>
<evidence type="ECO:0000313" key="12">
    <source>
        <dbReference type="EMBL" id="XDI04110.1"/>
    </source>
</evidence>
<comment type="pathway">
    <text evidence="1">Carbohydrate acid metabolism.</text>
</comment>
<gene>
    <name evidence="12" type="ORF">ABFY20_12215</name>
</gene>
<evidence type="ECO:0000256" key="1">
    <source>
        <dbReference type="ARBA" id="ARBA00004761"/>
    </source>
</evidence>
<comment type="similarity">
    <text evidence="2 10">Belongs to the gluconokinase GntK/GntV family.</text>
</comment>
<keyword evidence="6 10" id="KW-0418">Kinase</keyword>
<dbReference type="Gene3D" id="3.40.50.300">
    <property type="entry name" value="P-loop containing nucleotide triphosphate hydrolases"/>
    <property type="match status" value="1"/>
</dbReference>
<protein>
    <recommendedName>
        <fullName evidence="3 10">Gluconokinase</fullName>
        <ecNumber evidence="3 10">2.7.1.12</ecNumber>
    </recommendedName>
</protein>
<dbReference type="EC" id="2.7.1.12" evidence="3 10"/>
<dbReference type="SUPFAM" id="SSF52540">
    <property type="entry name" value="P-loop containing nucleoside triphosphate hydrolases"/>
    <property type="match status" value="1"/>
</dbReference>
<reference evidence="12" key="1">
    <citation type="submission" date="2024-05" db="EMBL/GenBank/DDBJ databases">
        <title>Herbiconiux sp. A18JL235.</title>
        <authorList>
            <person name="Zhang G."/>
        </authorList>
    </citation>
    <scope>NUCLEOTIDE SEQUENCE</scope>
    <source>
        <strain evidence="12">A18JL235</strain>
    </source>
</reference>
<keyword evidence="5 10" id="KW-0547">Nucleotide-binding</keyword>
<organism evidence="12">
    <name type="scientific">Herbiconiux sp. A18JL235</name>
    <dbReference type="NCBI Taxonomy" id="3152363"/>
    <lineage>
        <taxon>Bacteria</taxon>
        <taxon>Bacillati</taxon>
        <taxon>Actinomycetota</taxon>
        <taxon>Actinomycetes</taxon>
        <taxon>Micrococcales</taxon>
        <taxon>Microbacteriaceae</taxon>
        <taxon>Herbiconiux</taxon>
    </lineage>
</organism>
<dbReference type="GO" id="GO:0019521">
    <property type="term" value="P:D-gluconate metabolic process"/>
    <property type="evidence" value="ECO:0007669"/>
    <property type="project" value="UniProtKB-KW"/>
</dbReference>
<evidence type="ECO:0000256" key="7">
    <source>
        <dbReference type="ARBA" id="ARBA00022840"/>
    </source>
</evidence>
<dbReference type="InterPro" id="IPR006001">
    <property type="entry name" value="Therm_gnt_kin"/>
</dbReference>
<evidence type="ECO:0000256" key="9">
    <source>
        <dbReference type="ARBA" id="ARBA00048090"/>
    </source>
</evidence>
<dbReference type="PANTHER" id="PTHR43442">
    <property type="entry name" value="GLUCONOKINASE-RELATED"/>
    <property type="match status" value="1"/>
</dbReference>
<evidence type="ECO:0000256" key="3">
    <source>
        <dbReference type="ARBA" id="ARBA00012054"/>
    </source>
</evidence>
<evidence type="ECO:0000256" key="4">
    <source>
        <dbReference type="ARBA" id="ARBA00022679"/>
    </source>
</evidence>
<dbReference type="NCBIfam" id="TIGR01313">
    <property type="entry name" value="therm_gnt_kin"/>
    <property type="match status" value="1"/>
</dbReference>
<dbReference type="GO" id="GO:0005524">
    <property type="term" value="F:ATP binding"/>
    <property type="evidence" value="ECO:0007669"/>
    <property type="project" value="UniProtKB-KW"/>
</dbReference>
<keyword evidence="7 10" id="KW-0067">ATP-binding</keyword>
<dbReference type="RefSeq" id="WP_368496521.1">
    <property type="nucleotide sequence ID" value="NZ_CP162511.1"/>
</dbReference>
<evidence type="ECO:0000256" key="10">
    <source>
        <dbReference type="RuleBase" id="RU363066"/>
    </source>
</evidence>
<keyword evidence="4 10" id="KW-0808">Transferase</keyword>
<dbReference type="AlphaFoldDB" id="A0AB39BCK1"/>
<dbReference type="CDD" id="cd02021">
    <property type="entry name" value="GntK"/>
    <property type="match status" value="1"/>
</dbReference>
<dbReference type="PANTHER" id="PTHR43442:SF3">
    <property type="entry name" value="GLUCONOKINASE-RELATED"/>
    <property type="match status" value="1"/>
</dbReference>
<dbReference type="Pfam" id="PF13671">
    <property type="entry name" value="AAA_33"/>
    <property type="match status" value="1"/>
</dbReference>
<evidence type="ECO:0000256" key="8">
    <source>
        <dbReference type="ARBA" id="ARBA00023064"/>
    </source>
</evidence>
<dbReference type="GO" id="GO:0046316">
    <property type="term" value="F:gluconokinase activity"/>
    <property type="evidence" value="ECO:0007669"/>
    <property type="project" value="UniProtKB-EC"/>
</dbReference>
<sequence>MTEPHTAPSTTASAAPASSRTPSHPPLVVVGGVSGSGKSTVGSQLAAALGVPFIDGDSLHSAANIEKMSAGHPLTDDDRLPWLETVGRTLGEHASGGLVVACSALRRRYRELIRAEAPGVFFVVLTGPREVLEQRLGDRPGHFMPASLLDSQLATLEPLEPGEHGAEVAFTDAPADIVTEIEGALGA</sequence>
<dbReference type="InterPro" id="IPR027417">
    <property type="entry name" value="P-loop_NTPase"/>
</dbReference>
<evidence type="ECO:0000256" key="5">
    <source>
        <dbReference type="ARBA" id="ARBA00022741"/>
    </source>
</evidence>
<comment type="catalytic activity">
    <reaction evidence="9 10">
        <text>D-gluconate + ATP = 6-phospho-D-gluconate + ADP + H(+)</text>
        <dbReference type="Rhea" id="RHEA:19433"/>
        <dbReference type="ChEBI" id="CHEBI:15378"/>
        <dbReference type="ChEBI" id="CHEBI:18391"/>
        <dbReference type="ChEBI" id="CHEBI:30616"/>
        <dbReference type="ChEBI" id="CHEBI:58759"/>
        <dbReference type="ChEBI" id="CHEBI:456216"/>
        <dbReference type="EC" id="2.7.1.12"/>
    </reaction>
</comment>
<accession>A0AB39BCK1</accession>
<dbReference type="EMBL" id="CP162511">
    <property type="protein sequence ID" value="XDI04110.1"/>
    <property type="molecule type" value="Genomic_DNA"/>
</dbReference>
<name>A0AB39BCK1_9MICO</name>
<evidence type="ECO:0000256" key="6">
    <source>
        <dbReference type="ARBA" id="ARBA00022777"/>
    </source>
</evidence>
<evidence type="ECO:0000256" key="2">
    <source>
        <dbReference type="ARBA" id="ARBA00008420"/>
    </source>
</evidence>
<evidence type="ECO:0000256" key="11">
    <source>
        <dbReference type="SAM" id="MobiDB-lite"/>
    </source>
</evidence>